<dbReference type="Pfam" id="PF04616">
    <property type="entry name" value="Glyco_hydro_43"/>
    <property type="match status" value="1"/>
</dbReference>
<sequence length="707" mass="78965">MYVSLAPRGLAAMKTTSVANLSCGIWLLTARLAQAIWNPIIPGWNPDPAILRHDKDYYIASSSFEYTPRLPIYHSTDLSNWTLFSHVATRPEQLQLYGTPTAAGAWAPSLSRFKGKFWLTAMTRWTHDPVARVWPRVWFMSSTDMVNWSDPVWAEPWGIDPELFNDPVTGKTYLNLMAPNNNKDRLWGLSGCEVSVTSGKCIGPYVSLWNGTLPQGPNARPEGPKTVYKDGYYYLIAAEGGTDELHRVTVARSKSPLGPYEAGPDNPLLFNGQYGFTNLTVQSTGHATLVETAEGEWYASYLTRRNINGSSPLGRESFLTKVKWVDGWPVMNNGGPVLLSEQVAPASSGPRPVPAPWVDDFSNSKLHPEWYQLRTQYTETYKIFNGRLVFRPNVFSLSERDTPAALLRKQKSLNMTFSAELLGFKGSLGPRNRVGISAYLSEFQHQDIGLRGCVNATGMCLYTETRRNGTLDYWQTPLNTTDKLESGLTLHIRATPLTYQLGYSFKGEEAPTFVATIESRWQAFGPAGWFVFTGNSFALFATGEGEPWPYDAPDVGFNKVTETYFEEDIPDYDSGDCRRFDGTVVLASEGDAEQGRTIGARGGAGQWRLFHWPDGLELEMAINRTPENLFFQLRSEYIPALAAPCVPIASCSVDTMFHRTRDRGSRAFAMFYRACIPTRPPEFASSQSNQSFRGPPPPLQLQPIERS</sequence>
<feature type="region of interest" description="Disordered" evidence="6">
    <location>
        <begin position="682"/>
        <end position="707"/>
    </location>
</feature>
<feature type="active site" description="Proton acceptor" evidence="4">
    <location>
        <position position="47"/>
    </location>
</feature>
<dbReference type="AlphaFoldDB" id="A0A8K0X5N6"/>
<dbReference type="Proteomes" id="UP000813385">
    <property type="component" value="Unassembled WGS sequence"/>
</dbReference>
<evidence type="ECO:0000256" key="1">
    <source>
        <dbReference type="ARBA" id="ARBA00009865"/>
    </source>
</evidence>
<dbReference type="OrthoDB" id="2139957at2759"/>
<name>A0A8K0X5N6_9PEZI</name>
<reference evidence="8" key="1">
    <citation type="journal article" date="2021" name="Nat. Commun.">
        <title>Genetic determinants of endophytism in the Arabidopsis root mycobiome.</title>
        <authorList>
            <person name="Mesny F."/>
            <person name="Miyauchi S."/>
            <person name="Thiergart T."/>
            <person name="Pickel B."/>
            <person name="Atanasova L."/>
            <person name="Karlsson M."/>
            <person name="Huettel B."/>
            <person name="Barry K.W."/>
            <person name="Haridas S."/>
            <person name="Chen C."/>
            <person name="Bauer D."/>
            <person name="Andreopoulos W."/>
            <person name="Pangilinan J."/>
            <person name="LaButti K."/>
            <person name="Riley R."/>
            <person name="Lipzen A."/>
            <person name="Clum A."/>
            <person name="Drula E."/>
            <person name="Henrissat B."/>
            <person name="Kohler A."/>
            <person name="Grigoriev I.V."/>
            <person name="Martin F.M."/>
            <person name="Hacquard S."/>
        </authorList>
    </citation>
    <scope>NUCLEOTIDE SEQUENCE</scope>
    <source>
        <strain evidence="8">MPI-CAGE-AT-0016</strain>
    </source>
</reference>
<comment type="similarity">
    <text evidence="1">Belongs to the glycosyl hydrolase 43 family.</text>
</comment>
<feature type="domain" description="Beta-xylosidase C-terminal Concanavalin A-like" evidence="7">
    <location>
        <begin position="359"/>
        <end position="545"/>
    </location>
</feature>
<feature type="site" description="Important for catalytic activity, responsible for pKa modulation of the active site Glu and correct orientation of both the proton donor and substrate" evidence="5">
    <location>
        <position position="160"/>
    </location>
</feature>
<comment type="caution">
    <text evidence="8">The sequence shown here is derived from an EMBL/GenBank/DDBJ whole genome shotgun (WGS) entry which is preliminary data.</text>
</comment>
<evidence type="ECO:0000256" key="3">
    <source>
        <dbReference type="ARBA" id="ARBA00023295"/>
    </source>
</evidence>
<organism evidence="8 9">
    <name type="scientific">Plectosphaerella cucumerina</name>
    <dbReference type="NCBI Taxonomy" id="40658"/>
    <lineage>
        <taxon>Eukaryota</taxon>
        <taxon>Fungi</taxon>
        <taxon>Dikarya</taxon>
        <taxon>Ascomycota</taxon>
        <taxon>Pezizomycotina</taxon>
        <taxon>Sordariomycetes</taxon>
        <taxon>Hypocreomycetidae</taxon>
        <taxon>Glomerellales</taxon>
        <taxon>Plectosphaerellaceae</taxon>
        <taxon>Plectosphaerella</taxon>
    </lineage>
</organism>
<dbReference type="InterPro" id="IPR051795">
    <property type="entry name" value="Glycosyl_Hydrlase_43"/>
</dbReference>
<evidence type="ECO:0000313" key="8">
    <source>
        <dbReference type="EMBL" id="KAH7367470.1"/>
    </source>
</evidence>
<dbReference type="CDD" id="cd18617">
    <property type="entry name" value="GH43_XynB-like"/>
    <property type="match status" value="1"/>
</dbReference>
<dbReference type="InterPro" id="IPR023296">
    <property type="entry name" value="Glyco_hydro_beta-prop_sf"/>
</dbReference>
<dbReference type="SUPFAM" id="SSF75005">
    <property type="entry name" value="Arabinanase/levansucrase/invertase"/>
    <property type="match status" value="1"/>
</dbReference>
<dbReference type="PANTHER" id="PTHR42812">
    <property type="entry name" value="BETA-XYLOSIDASE"/>
    <property type="match status" value="1"/>
</dbReference>
<proteinExistence type="inferred from homology"/>
<dbReference type="Pfam" id="PF17851">
    <property type="entry name" value="GH43_C2"/>
    <property type="match status" value="1"/>
</dbReference>
<dbReference type="PANTHER" id="PTHR42812:SF16">
    <property type="entry name" value="HYDROLASE, PUTATIVE (AFU_ORTHOLOGUE AFUA_7G06110)-RELATED"/>
    <property type="match status" value="1"/>
</dbReference>
<feature type="active site" description="Proton donor" evidence="4">
    <location>
        <position position="222"/>
    </location>
</feature>
<protein>
    <submittedName>
        <fullName evidence="8">Glycosyl hydrolase</fullName>
    </submittedName>
</protein>
<dbReference type="EMBL" id="JAGPXD010000002">
    <property type="protein sequence ID" value="KAH7367470.1"/>
    <property type="molecule type" value="Genomic_DNA"/>
</dbReference>
<keyword evidence="3" id="KW-0326">Glycosidase</keyword>
<evidence type="ECO:0000256" key="2">
    <source>
        <dbReference type="ARBA" id="ARBA00022801"/>
    </source>
</evidence>
<dbReference type="GO" id="GO:0005975">
    <property type="term" value="P:carbohydrate metabolic process"/>
    <property type="evidence" value="ECO:0007669"/>
    <property type="project" value="InterPro"/>
</dbReference>
<evidence type="ECO:0000259" key="7">
    <source>
        <dbReference type="Pfam" id="PF17851"/>
    </source>
</evidence>
<gene>
    <name evidence="8" type="ORF">B0T11DRAFT_252741</name>
</gene>
<evidence type="ECO:0000313" key="9">
    <source>
        <dbReference type="Proteomes" id="UP000813385"/>
    </source>
</evidence>
<dbReference type="InterPro" id="IPR013320">
    <property type="entry name" value="ConA-like_dom_sf"/>
</dbReference>
<evidence type="ECO:0000256" key="6">
    <source>
        <dbReference type="SAM" id="MobiDB-lite"/>
    </source>
</evidence>
<evidence type="ECO:0000256" key="4">
    <source>
        <dbReference type="PIRSR" id="PIRSR606710-1"/>
    </source>
</evidence>
<dbReference type="GO" id="GO:0004553">
    <property type="term" value="F:hydrolase activity, hydrolyzing O-glycosyl compounds"/>
    <property type="evidence" value="ECO:0007669"/>
    <property type="project" value="InterPro"/>
</dbReference>
<keyword evidence="2 8" id="KW-0378">Hydrolase</keyword>
<evidence type="ECO:0000256" key="5">
    <source>
        <dbReference type="PIRSR" id="PIRSR606710-2"/>
    </source>
</evidence>
<dbReference type="Gene3D" id="2.115.10.20">
    <property type="entry name" value="Glycosyl hydrolase domain, family 43"/>
    <property type="match status" value="1"/>
</dbReference>
<dbReference type="InterPro" id="IPR006710">
    <property type="entry name" value="Glyco_hydro_43"/>
</dbReference>
<dbReference type="SUPFAM" id="SSF49899">
    <property type="entry name" value="Concanavalin A-like lectins/glucanases"/>
    <property type="match status" value="1"/>
</dbReference>
<dbReference type="Gene3D" id="2.60.120.200">
    <property type="match status" value="1"/>
</dbReference>
<accession>A0A8K0X5N6</accession>
<keyword evidence="9" id="KW-1185">Reference proteome</keyword>
<dbReference type="InterPro" id="IPR041542">
    <property type="entry name" value="GH43_C2"/>
</dbReference>